<evidence type="ECO:0000313" key="3">
    <source>
        <dbReference type="Proteomes" id="UP001529510"/>
    </source>
</evidence>
<proteinExistence type="predicted"/>
<feature type="region of interest" description="Disordered" evidence="1">
    <location>
        <begin position="29"/>
        <end position="48"/>
    </location>
</feature>
<protein>
    <submittedName>
        <fullName evidence="2">Uncharacterized protein</fullName>
    </submittedName>
</protein>
<dbReference type="AlphaFoldDB" id="A0ABD0RVL9"/>
<feature type="region of interest" description="Disordered" evidence="1">
    <location>
        <begin position="1"/>
        <end position="21"/>
    </location>
</feature>
<name>A0ABD0RVL9_CIRMR</name>
<feature type="compositionally biased region" description="Basic and acidic residues" evidence="1">
    <location>
        <begin position="29"/>
        <end position="46"/>
    </location>
</feature>
<sequence>SAETAPANDDPVYSLASDNQTDDLYAKVEAKKPKRSGREQIEKDSGDAEEIQYACVHHFKNKDMNKTEETFEMQHPSDAN</sequence>
<keyword evidence="3" id="KW-1185">Reference proteome</keyword>
<organism evidence="2 3">
    <name type="scientific">Cirrhinus mrigala</name>
    <name type="common">Mrigala</name>
    <dbReference type="NCBI Taxonomy" id="683832"/>
    <lineage>
        <taxon>Eukaryota</taxon>
        <taxon>Metazoa</taxon>
        <taxon>Chordata</taxon>
        <taxon>Craniata</taxon>
        <taxon>Vertebrata</taxon>
        <taxon>Euteleostomi</taxon>
        <taxon>Actinopterygii</taxon>
        <taxon>Neopterygii</taxon>
        <taxon>Teleostei</taxon>
        <taxon>Ostariophysi</taxon>
        <taxon>Cypriniformes</taxon>
        <taxon>Cyprinidae</taxon>
        <taxon>Labeoninae</taxon>
        <taxon>Labeonini</taxon>
        <taxon>Cirrhinus</taxon>
    </lineage>
</organism>
<dbReference type="EMBL" id="JAMKFB020000001">
    <property type="protein sequence ID" value="KAL0202597.1"/>
    <property type="molecule type" value="Genomic_DNA"/>
</dbReference>
<evidence type="ECO:0000256" key="1">
    <source>
        <dbReference type="SAM" id="MobiDB-lite"/>
    </source>
</evidence>
<dbReference type="Proteomes" id="UP001529510">
    <property type="component" value="Unassembled WGS sequence"/>
</dbReference>
<comment type="caution">
    <text evidence="2">The sequence shown here is derived from an EMBL/GenBank/DDBJ whole genome shotgun (WGS) entry which is preliminary data.</text>
</comment>
<reference evidence="2 3" key="1">
    <citation type="submission" date="2024-05" db="EMBL/GenBank/DDBJ databases">
        <title>Genome sequencing and assembly of Indian major carp, Cirrhinus mrigala (Hamilton, 1822).</title>
        <authorList>
            <person name="Mohindra V."/>
            <person name="Chowdhury L.M."/>
            <person name="Lal K."/>
            <person name="Jena J.K."/>
        </authorList>
    </citation>
    <scope>NUCLEOTIDE SEQUENCE [LARGE SCALE GENOMIC DNA]</scope>
    <source>
        <strain evidence="2">CM1030</strain>
        <tissue evidence="2">Blood</tissue>
    </source>
</reference>
<evidence type="ECO:0000313" key="2">
    <source>
        <dbReference type="EMBL" id="KAL0202597.1"/>
    </source>
</evidence>
<feature type="non-terminal residue" evidence="2">
    <location>
        <position position="80"/>
    </location>
</feature>
<accession>A0ABD0RVL9</accession>
<gene>
    <name evidence="2" type="ORF">M9458_000615</name>
</gene>
<feature type="non-terminal residue" evidence="2">
    <location>
        <position position="1"/>
    </location>
</feature>